<dbReference type="GO" id="GO:0004239">
    <property type="term" value="F:initiator methionyl aminopeptidase activity"/>
    <property type="evidence" value="ECO:0007669"/>
    <property type="project" value="UniProtKB-UniRule"/>
</dbReference>
<keyword evidence="4 6" id="KW-0479">Metal-binding</keyword>
<evidence type="ECO:0000256" key="7">
    <source>
        <dbReference type="RuleBase" id="RU003653"/>
    </source>
</evidence>
<evidence type="ECO:0000256" key="2">
    <source>
        <dbReference type="ARBA" id="ARBA00022438"/>
    </source>
</evidence>
<feature type="binding site" evidence="6">
    <location>
        <position position="233"/>
    </location>
    <ligand>
        <name>a divalent metal cation</name>
        <dbReference type="ChEBI" id="CHEBI:60240"/>
        <label>1</label>
    </ligand>
</feature>
<evidence type="ECO:0000256" key="1">
    <source>
        <dbReference type="ARBA" id="ARBA00002521"/>
    </source>
</evidence>
<keyword evidence="5 6" id="KW-0378">Hydrolase</keyword>
<protein>
    <recommendedName>
        <fullName evidence="6 7">Methionine aminopeptidase</fullName>
        <shortName evidence="6">MAP</shortName>
        <shortName evidence="6">MetAP</shortName>
        <ecNumber evidence="6 7">3.4.11.18</ecNumber>
    </recommendedName>
    <alternativeName>
        <fullName evidence="6">Peptidase M</fullName>
    </alternativeName>
</protein>
<name>A0A086CHM7_9CHRO</name>
<dbReference type="PANTHER" id="PTHR43330:SF27">
    <property type="entry name" value="METHIONINE AMINOPEPTIDASE"/>
    <property type="match status" value="1"/>
</dbReference>
<comment type="function">
    <text evidence="1 6">Removes the N-terminal methionine from nascent proteins. The N-terminal methionine is often cleaved when the second residue in the primary sequence is small and uncharged (Met-Ala-, Cys, Gly, Pro, Ser, Thr, or Val). Requires deformylation of the N(alpha)-formylated initiator methionine before it can be hydrolyzed.</text>
</comment>
<dbReference type="EC" id="3.4.11.18" evidence="6 7"/>
<dbReference type="PATRIC" id="fig|1527444.3.peg.545"/>
<feature type="binding site" evidence="6">
    <location>
        <position position="168"/>
    </location>
    <ligand>
        <name>a divalent metal cation</name>
        <dbReference type="ChEBI" id="CHEBI:60240"/>
        <label>2</label>
        <note>catalytic</note>
    </ligand>
</feature>
<sequence length="250" mass="28285">MQIKSDKEIKIMRHSSYIVSKILDEIEGIIKPGVTTKDIDNYAEYRIKEMNAEPSFKGYCGYLHSTCISINNEVSHGIPTYQRIIMFGDIVKVDIGVYYQGFHGDSCITIPINKVSLEASRLIKATKEALYAGIKKVKEGHYLSDIAIAIEKVIHEYDYTVVEEYTGHGIGYNLHEEPIIFNSLSNQSFDIKLKAGMIFTIEPIVNQKSKYTKILSDGWTVVTIDHGLSAQFEHTVLVTHKGYEILTNKN</sequence>
<dbReference type="AlphaFoldDB" id="A0A086CHM7"/>
<dbReference type="STRING" id="1527444.ucyna2_00567"/>
<keyword evidence="3 6" id="KW-0645">Protease</keyword>
<dbReference type="InterPro" id="IPR036005">
    <property type="entry name" value="Creatinase/aminopeptidase-like"/>
</dbReference>
<feature type="domain" description="Peptidase M24" evidence="8">
    <location>
        <begin position="11"/>
        <end position="239"/>
    </location>
</feature>
<organism evidence="9 10">
    <name type="scientific">Candidatus Atelocyanobacterium thalassa isolate SIO64986</name>
    <dbReference type="NCBI Taxonomy" id="1527444"/>
    <lineage>
        <taxon>Bacteria</taxon>
        <taxon>Bacillati</taxon>
        <taxon>Cyanobacteriota</taxon>
        <taxon>Cyanophyceae</taxon>
        <taxon>Oscillatoriophycideae</taxon>
        <taxon>Chroococcales</taxon>
        <taxon>Aphanothecaceae</taxon>
        <taxon>Candidatus Atelocyanobacterium</taxon>
        <taxon>Candidatus Atelocyanobacterium thalassae</taxon>
    </lineage>
</organism>
<reference evidence="9 10" key="1">
    <citation type="submission" date="2014-08" db="EMBL/GenBank/DDBJ databases">
        <title>Comparative genomics reveals surprising divergence of two closely related strains of uncultivated UCYN-A cyanobacteria.</title>
        <authorList>
            <person name="Bombar D."/>
            <person name="Heller P."/>
            <person name="Sanchez-Baracaldo P."/>
            <person name="Carter B.J."/>
            <person name="Zert J.P."/>
        </authorList>
    </citation>
    <scope>NUCLEOTIDE SEQUENCE [LARGE SCALE GENOMIC DNA]</scope>
</reference>
<evidence type="ECO:0000259" key="8">
    <source>
        <dbReference type="Pfam" id="PF00557"/>
    </source>
</evidence>
<dbReference type="eggNOG" id="COG0024">
    <property type="taxonomic scope" value="Bacteria"/>
</dbReference>
<feature type="binding site" evidence="6">
    <location>
        <position position="202"/>
    </location>
    <ligand>
        <name>a divalent metal cation</name>
        <dbReference type="ChEBI" id="CHEBI:60240"/>
        <label>2</label>
        <note>catalytic</note>
    </ligand>
</feature>
<dbReference type="GO" id="GO:0005829">
    <property type="term" value="C:cytosol"/>
    <property type="evidence" value="ECO:0007669"/>
    <property type="project" value="TreeGrafter"/>
</dbReference>
<feature type="binding site" evidence="6">
    <location>
        <position position="175"/>
    </location>
    <ligand>
        <name>substrate</name>
    </ligand>
</feature>
<feature type="binding site" evidence="6">
    <location>
        <position position="94"/>
    </location>
    <ligand>
        <name>a divalent metal cation</name>
        <dbReference type="ChEBI" id="CHEBI:60240"/>
        <label>1</label>
    </ligand>
</feature>
<accession>A0A086CHM7</accession>
<feature type="binding site" evidence="6">
    <location>
        <position position="105"/>
    </location>
    <ligand>
        <name>a divalent metal cation</name>
        <dbReference type="ChEBI" id="CHEBI:60240"/>
        <label>1</label>
    </ligand>
</feature>
<comment type="cofactor">
    <cofactor evidence="6">
        <name>Co(2+)</name>
        <dbReference type="ChEBI" id="CHEBI:48828"/>
    </cofactor>
    <cofactor evidence="6">
        <name>Zn(2+)</name>
        <dbReference type="ChEBI" id="CHEBI:29105"/>
    </cofactor>
    <cofactor evidence="6">
        <name>Mn(2+)</name>
        <dbReference type="ChEBI" id="CHEBI:29035"/>
    </cofactor>
    <cofactor evidence="6">
        <name>Fe(2+)</name>
        <dbReference type="ChEBI" id="CHEBI:29033"/>
    </cofactor>
    <text evidence="6">Binds 2 divalent metal cations per subunit. Has a high-affinity and a low affinity metal-binding site. The true nature of the physiological cofactor is under debate. The enzyme is active with cobalt, zinc, manganese or divalent iron ions. Most likely, methionine aminopeptidases function as mononuclear Fe(2+)-metalloproteases under physiological conditions, and the catalytically relevant metal-binding site has been assigned to the histidine-containing high-affinity site.</text>
</comment>
<dbReference type="PRINTS" id="PR00599">
    <property type="entry name" value="MAPEPTIDASE"/>
</dbReference>
<dbReference type="Gene3D" id="3.90.230.10">
    <property type="entry name" value="Creatinase/methionine aminopeptidase superfamily"/>
    <property type="match status" value="1"/>
</dbReference>
<dbReference type="HAMAP" id="MF_01974">
    <property type="entry name" value="MetAP_1"/>
    <property type="match status" value="1"/>
</dbReference>
<dbReference type="GO" id="GO:0006508">
    <property type="term" value="P:proteolysis"/>
    <property type="evidence" value="ECO:0007669"/>
    <property type="project" value="UniProtKB-KW"/>
</dbReference>
<evidence type="ECO:0000256" key="5">
    <source>
        <dbReference type="ARBA" id="ARBA00022801"/>
    </source>
</evidence>
<evidence type="ECO:0000313" key="9">
    <source>
        <dbReference type="EMBL" id="KFF41691.1"/>
    </source>
</evidence>
<comment type="similarity">
    <text evidence="6">Belongs to the peptidase M24A family. Methionine aminopeptidase type 1 subfamily.</text>
</comment>
<evidence type="ECO:0000256" key="6">
    <source>
        <dbReference type="HAMAP-Rule" id="MF_01974"/>
    </source>
</evidence>
<evidence type="ECO:0000313" key="10">
    <source>
        <dbReference type="Proteomes" id="UP000028922"/>
    </source>
</evidence>
<dbReference type="InterPro" id="IPR000994">
    <property type="entry name" value="Pept_M24"/>
</dbReference>
<dbReference type="SUPFAM" id="SSF55920">
    <property type="entry name" value="Creatinase/aminopeptidase"/>
    <property type="match status" value="1"/>
</dbReference>
<comment type="subunit">
    <text evidence="6">Monomer.</text>
</comment>
<comment type="catalytic activity">
    <reaction evidence="6 7">
        <text>Release of N-terminal amino acids, preferentially methionine, from peptides and arylamides.</text>
        <dbReference type="EC" id="3.4.11.18"/>
    </reaction>
</comment>
<keyword evidence="2 6" id="KW-0031">Aminopeptidase</keyword>
<evidence type="ECO:0000256" key="4">
    <source>
        <dbReference type="ARBA" id="ARBA00022723"/>
    </source>
</evidence>
<dbReference type="GO" id="GO:0046872">
    <property type="term" value="F:metal ion binding"/>
    <property type="evidence" value="ECO:0007669"/>
    <property type="project" value="UniProtKB-UniRule"/>
</dbReference>
<dbReference type="Pfam" id="PF00557">
    <property type="entry name" value="Peptidase_M24"/>
    <property type="match status" value="1"/>
</dbReference>
<dbReference type="CDD" id="cd01086">
    <property type="entry name" value="MetAP1"/>
    <property type="match status" value="1"/>
</dbReference>
<gene>
    <name evidence="6" type="primary">map</name>
    <name evidence="9" type="ORF">ucyna2_00567</name>
</gene>
<dbReference type="InterPro" id="IPR002467">
    <property type="entry name" value="Pept_M24A_MAP1"/>
</dbReference>
<evidence type="ECO:0000256" key="3">
    <source>
        <dbReference type="ARBA" id="ARBA00022670"/>
    </source>
</evidence>
<comment type="caution">
    <text evidence="9">The sequence shown here is derived from an EMBL/GenBank/DDBJ whole genome shotgun (WGS) entry which is preliminary data.</text>
</comment>
<dbReference type="PANTHER" id="PTHR43330">
    <property type="entry name" value="METHIONINE AMINOPEPTIDASE"/>
    <property type="match status" value="1"/>
</dbReference>
<feature type="binding site" evidence="6">
    <location>
        <position position="233"/>
    </location>
    <ligand>
        <name>a divalent metal cation</name>
        <dbReference type="ChEBI" id="CHEBI:60240"/>
        <label>2</label>
        <note>catalytic</note>
    </ligand>
</feature>
<proteinExistence type="inferred from homology"/>
<dbReference type="Proteomes" id="UP000028922">
    <property type="component" value="Unassembled WGS sequence"/>
</dbReference>
<feature type="binding site" evidence="6">
    <location>
        <position position="76"/>
    </location>
    <ligand>
        <name>substrate</name>
    </ligand>
</feature>
<dbReference type="EMBL" id="JPSP01000004">
    <property type="protein sequence ID" value="KFF41691.1"/>
    <property type="molecule type" value="Genomic_DNA"/>
</dbReference>
<dbReference type="NCBIfam" id="TIGR00500">
    <property type="entry name" value="met_pdase_I"/>
    <property type="match status" value="1"/>
</dbReference>
<dbReference type="GO" id="GO:0070006">
    <property type="term" value="F:metalloaminopeptidase activity"/>
    <property type="evidence" value="ECO:0007669"/>
    <property type="project" value="UniProtKB-UniRule"/>
</dbReference>
<feature type="binding site" evidence="6">
    <location>
        <position position="105"/>
    </location>
    <ligand>
        <name>a divalent metal cation</name>
        <dbReference type="ChEBI" id="CHEBI:60240"/>
        <label>2</label>
        <note>catalytic</note>
    </ligand>
</feature>
<dbReference type="InterPro" id="IPR001714">
    <property type="entry name" value="Pept_M24_MAP"/>
</dbReference>